<dbReference type="EMBL" id="JAPDFW010000082">
    <property type="protein sequence ID" value="KAJ5072202.1"/>
    <property type="molecule type" value="Genomic_DNA"/>
</dbReference>
<dbReference type="PANTHER" id="PTHR37834:SF2">
    <property type="entry name" value="ESTERASE, SGNH HYDROLASE-TYPE"/>
    <property type="match status" value="1"/>
</dbReference>
<dbReference type="SUPFAM" id="SSF52266">
    <property type="entry name" value="SGNH hydrolase"/>
    <property type="match status" value="1"/>
</dbReference>
<evidence type="ECO:0000313" key="3">
    <source>
        <dbReference type="EMBL" id="KAJ5072202.1"/>
    </source>
</evidence>
<protein>
    <submittedName>
        <fullName evidence="3">Gdsl-like lipase/acylhydrolase domain protein</fullName>
    </submittedName>
</protein>
<dbReference type="Gene3D" id="3.40.50.1110">
    <property type="entry name" value="SGNH hydrolase"/>
    <property type="match status" value="1"/>
</dbReference>
<keyword evidence="1" id="KW-0732">Signal</keyword>
<evidence type="ECO:0000313" key="4">
    <source>
        <dbReference type="Proteomes" id="UP001149090"/>
    </source>
</evidence>
<accession>A0A9Q0LG36</accession>
<dbReference type="AlphaFoldDB" id="A0A9Q0LG36"/>
<sequence length="374" mass="42754">MKQNFSKFISFLFYFSLILEVFGDSSVSIIGRFVFDSKENCAIIDWPGVYLQFNVSSTQEIWVEFDDVQKFPQNKRSLEADTTSNIFQIIIQSFNSKINITSELKLIVNEGKTRYQIASNLDPSQTYSVSLYKRTEALSIAKFYRAIIDGGINLYVNPESKSLKNRKLEFIGDSVVAGYGDECKSIDEPFSAETEDVYLAYGPVVSRYFDADYFIEAISGIGVVRNYGDPNKTSARPFGFYMNSSLRSNTSEQYSWDYSKWQPDAMVLHLGGNDYSTLPHPDDDVFIKGYRDLISHYRYFYGDIPMFITTGPMYGDPVKLIQEIISLEQPNVYFVNWTNILTPDLEGCQTQFNVEAHAIMSNILIKSIQQVLGW</sequence>
<dbReference type="Proteomes" id="UP001149090">
    <property type="component" value="Unassembled WGS sequence"/>
</dbReference>
<dbReference type="InterPro" id="IPR013830">
    <property type="entry name" value="SGNH_hydro"/>
</dbReference>
<comment type="caution">
    <text evidence="3">The sequence shown here is derived from an EMBL/GenBank/DDBJ whole genome shotgun (WGS) entry which is preliminary data.</text>
</comment>
<dbReference type="Gene3D" id="2.60.120.260">
    <property type="entry name" value="Galactose-binding domain-like"/>
    <property type="match status" value="1"/>
</dbReference>
<name>A0A9Q0LG36_ANAIG</name>
<dbReference type="InterPro" id="IPR052762">
    <property type="entry name" value="PCW_deacetylase/CE"/>
</dbReference>
<evidence type="ECO:0000259" key="2">
    <source>
        <dbReference type="Pfam" id="PF13472"/>
    </source>
</evidence>
<dbReference type="PANTHER" id="PTHR37834">
    <property type="entry name" value="GDSL-LIKE LIPASE/ACYLHYDROLASE DOMAIN PROTEIN (AFU_ORTHOLOGUE AFUA_2G00620)"/>
    <property type="match status" value="1"/>
</dbReference>
<dbReference type="InterPro" id="IPR036514">
    <property type="entry name" value="SGNH_hydro_sf"/>
</dbReference>
<reference evidence="3" key="1">
    <citation type="submission" date="2022-10" db="EMBL/GenBank/DDBJ databases">
        <title>Novel sulphate-reducing endosymbionts in the free-living metamonad Anaeramoeba.</title>
        <authorList>
            <person name="Jerlstrom-Hultqvist J."/>
            <person name="Cepicka I."/>
            <person name="Gallot-Lavallee L."/>
            <person name="Salas-Leiva D."/>
            <person name="Curtis B.A."/>
            <person name="Zahonova K."/>
            <person name="Pipaliya S."/>
            <person name="Dacks J."/>
            <person name="Roger A.J."/>
        </authorList>
    </citation>
    <scope>NUCLEOTIDE SEQUENCE</scope>
    <source>
        <strain evidence="3">BMAN</strain>
    </source>
</reference>
<dbReference type="GO" id="GO:0052689">
    <property type="term" value="F:carboxylic ester hydrolase activity"/>
    <property type="evidence" value="ECO:0007669"/>
    <property type="project" value="InterPro"/>
</dbReference>
<dbReference type="OrthoDB" id="30833at2759"/>
<feature type="domain" description="SGNH hydrolase-type esterase" evidence="2">
    <location>
        <begin position="170"/>
        <end position="314"/>
    </location>
</feature>
<feature type="signal peptide" evidence="1">
    <location>
        <begin position="1"/>
        <end position="23"/>
    </location>
</feature>
<organism evidence="3 4">
    <name type="scientific">Anaeramoeba ignava</name>
    <name type="common">Anaerobic marine amoeba</name>
    <dbReference type="NCBI Taxonomy" id="1746090"/>
    <lineage>
        <taxon>Eukaryota</taxon>
        <taxon>Metamonada</taxon>
        <taxon>Anaeramoebidae</taxon>
        <taxon>Anaeramoeba</taxon>
    </lineage>
</organism>
<feature type="chain" id="PRO_5040351727" evidence="1">
    <location>
        <begin position="24"/>
        <end position="374"/>
    </location>
</feature>
<gene>
    <name evidence="3" type="ORF">M0811_09582</name>
</gene>
<dbReference type="OMA" id="WSGCQII"/>
<proteinExistence type="predicted"/>
<dbReference type="InterPro" id="IPR037461">
    <property type="entry name" value="CtCE2-like_dom"/>
</dbReference>
<dbReference type="CDD" id="cd01831">
    <property type="entry name" value="Endoglucanase_E_like"/>
    <property type="match status" value="1"/>
</dbReference>
<keyword evidence="4" id="KW-1185">Reference proteome</keyword>
<dbReference type="Pfam" id="PF13472">
    <property type="entry name" value="Lipase_GDSL_2"/>
    <property type="match status" value="1"/>
</dbReference>
<evidence type="ECO:0000256" key="1">
    <source>
        <dbReference type="SAM" id="SignalP"/>
    </source>
</evidence>